<dbReference type="Proteomes" id="UP000199301">
    <property type="component" value="Unassembled WGS sequence"/>
</dbReference>
<dbReference type="EMBL" id="FNKO01000002">
    <property type="protein sequence ID" value="SDR10006.1"/>
    <property type="molecule type" value="Genomic_DNA"/>
</dbReference>
<accession>A0A1H1GAY3</accession>
<name>A0A1H1GAY3_9ACTN</name>
<dbReference type="RefSeq" id="WP_092525670.1">
    <property type="nucleotide sequence ID" value="NZ_FNKO01000002.1"/>
</dbReference>
<dbReference type="OrthoDB" id="5190723at2"/>
<evidence type="ECO:0000256" key="1">
    <source>
        <dbReference type="SAM" id="MobiDB-lite"/>
    </source>
</evidence>
<reference evidence="3" key="1">
    <citation type="submission" date="2016-10" db="EMBL/GenBank/DDBJ databases">
        <authorList>
            <person name="Varghese N."/>
            <person name="Submissions S."/>
        </authorList>
    </citation>
    <scope>NUCLEOTIDE SEQUENCE [LARGE SCALE GENOMIC DNA]</scope>
    <source>
        <strain evidence="3">DSM 45459</strain>
    </source>
</reference>
<evidence type="ECO:0000313" key="3">
    <source>
        <dbReference type="Proteomes" id="UP000199301"/>
    </source>
</evidence>
<evidence type="ECO:0000313" key="2">
    <source>
        <dbReference type="EMBL" id="SDR10006.1"/>
    </source>
</evidence>
<keyword evidence="3" id="KW-1185">Reference proteome</keyword>
<sequence length="77" mass="8729">MNMHARIELFGGPEDGREITLPVSAEGEPLSPLPVPAPRDSGEDEGVAWYERDHHRGRGMWIYRYANSRSPRQSELP</sequence>
<dbReference type="AlphaFoldDB" id="A0A1H1GAY3"/>
<protein>
    <submittedName>
        <fullName evidence="2">Uncharacterized protein</fullName>
    </submittedName>
</protein>
<gene>
    <name evidence="2" type="ORF">SAMN04489718_3521</name>
</gene>
<feature type="region of interest" description="Disordered" evidence="1">
    <location>
        <begin position="24"/>
        <end position="44"/>
    </location>
</feature>
<organism evidence="2 3">
    <name type="scientific">Actinopolyspora saharensis</name>
    <dbReference type="NCBI Taxonomy" id="995062"/>
    <lineage>
        <taxon>Bacteria</taxon>
        <taxon>Bacillati</taxon>
        <taxon>Actinomycetota</taxon>
        <taxon>Actinomycetes</taxon>
        <taxon>Actinopolysporales</taxon>
        <taxon>Actinopolysporaceae</taxon>
        <taxon>Actinopolyspora</taxon>
    </lineage>
</organism>
<proteinExistence type="predicted"/>